<organism evidence="2 3">
    <name type="scientific">Acinetobacter kookii</name>
    <dbReference type="NCBI Taxonomy" id="1226327"/>
    <lineage>
        <taxon>Bacteria</taxon>
        <taxon>Pseudomonadati</taxon>
        <taxon>Pseudomonadota</taxon>
        <taxon>Gammaproteobacteria</taxon>
        <taxon>Moraxellales</taxon>
        <taxon>Moraxellaceae</taxon>
        <taxon>Acinetobacter</taxon>
    </lineage>
</organism>
<evidence type="ECO:0000313" key="3">
    <source>
        <dbReference type="Proteomes" id="UP000243468"/>
    </source>
</evidence>
<dbReference type="EMBL" id="FMYO01000005">
    <property type="protein sequence ID" value="SDC32074.1"/>
    <property type="molecule type" value="Genomic_DNA"/>
</dbReference>
<evidence type="ECO:0000313" key="2">
    <source>
        <dbReference type="EMBL" id="SDC32074.1"/>
    </source>
</evidence>
<protein>
    <submittedName>
        <fullName evidence="2">ATPase/GTPase, AAA15 family</fullName>
    </submittedName>
</protein>
<proteinExistence type="predicted"/>
<dbReference type="InterPro" id="IPR041685">
    <property type="entry name" value="AAA_GajA/Old/RecF-like"/>
</dbReference>
<evidence type="ECO:0000259" key="1">
    <source>
        <dbReference type="Pfam" id="PF13175"/>
    </source>
</evidence>
<keyword evidence="3" id="KW-1185">Reference proteome</keyword>
<dbReference type="PANTHER" id="PTHR43581">
    <property type="entry name" value="ATP/GTP PHOSPHATASE"/>
    <property type="match status" value="1"/>
</dbReference>
<gene>
    <name evidence="2" type="ORF">SAMN05421732_10564</name>
</gene>
<dbReference type="PANTHER" id="PTHR43581:SF2">
    <property type="entry name" value="EXCINUCLEASE ATPASE SUBUNIT"/>
    <property type="match status" value="1"/>
</dbReference>
<name>A0A1G6KM84_9GAMM</name>
<dbReference type="OrthoDB" id="9815944at2"/>
<dbReference type="Pfam" id="PF13175">
    <property type="entry name" value="AAA_15"/>
    <property type="match status" value="1"/>
</dbReference>
<reference evidence="3" key="1">
    <citation type="submission" date="2016-09" db="EMBL/GenBank/DDBJ databases">
        <authorList>
            <person name="Varghese N."/>
            <person name="Submissions S."/>
        </authorList>
    </citation>
    <scope>NUCLEOTIDE SEQUENCE [LARGE SCALE GENOMIC DNA]</scope>
    <source>
        <strain evidence="3">ANC 4667</strain>
    </source>
</reference>
<accession>A0A1G6KM84</accession>
<dbReference type="SUPFAM" id="SSF52540">
    <property type="entry name" value="P-loop containing nucleoside triphosphate hydrolases"/>
    <property type="match status" value="1"/>
</dbReference>
<dbReference type="AlphaFoldDB" id="A0A1G6KM84"/>
<dbReference type="InterPro" id="IPR051396">
    <property type="entry name" value="Bact_Antivir_Def_Nuclease"/>
</dbReference>
<feature type="domain" description="Endonuclease GajA/Old nuclease/RecF-like AAA" evidence="1">
    <location>
        <begin position="3"/>
        <end position="326"/>
    </location>
</feature>
<dbReference type="Proteomes" id="UP000243468">
    <property type="component" value="Unassembled WGS sequence"/>
</dbReference>
<dbReference type="RefSeq" id="WP_092819759.1">
    <property type="nucleotide sequence ID" value="NZ_BAABKJ010000015.1"/>
</dbReference>
<dbReference type="Gene3D" id="3.40.50.300">
    <property type="entry name" value="P-loop containing nucleotide triphosphate hydrolases"/>
    <property type="match status" value="1"/>
</dbReference>
<sequence>METLVVKNFLVIKEAFLDIKKINVIIGSQGTGKSVLAKTVYFFKSCESSLRKNISKIETFEQFSESFIERFTSLFPSYAWEHQDFSITYHSDNLLIRISNDAGKLLVSFDPKIVTAYKKCLDKMSILLEEMDENKSSKEMKYSLPVEFLYKEQIRNWLKNSDLKIFIEDANFIPASRSFFSQFQENLFTILSSRNNLDPLLVDFGRLYEVYLSFFLRNKNDLAEILPTQFIKDILGGEISKIDDKIFLVNNNSKTEVIHTSSGQQEALPMLITLAVLSYIQDESYIFIEEPEAHLFPISQAKIIKLLTNMYNNSFNFFITTHSPYILSELNNYLYAKDLMKRGLLSQEEYDHILPSTSAIDINDICAYKIEDGFLYSIINEEYSMIDSEELDKASSHASNIYNQLLEFEPQD</sequence>
<dbReference type="STRING" id="1226327.SAMN05421732_10564"/>
<dbReference type="InterPro" id="IPR027417">
    <property type="entry name" value="P-loop_NTPase"/>
</dbReference>